<name>A0AB34J2N2_PRYPA</name>
<reference evidence="2 3" key="1">
    <citation type="journal article" date="2024" name="Science">
        <title>Giant polyketide synthase enzymes in the biosynthesis of giant marine polyether toxins.</title>
        <authorList>
            <person name="Fallon T.R."/>
            <person name="Shende V.V."/>
            <person name="Wierzbicki I.H."/>
            <person name="Pendleton A.L."/>
            <person name="Watervoot N.F."/>
            <person name="Auber R.P."/>
            <person name="Gonzalez D.J."/>
            <person name="Wisecaver J.H."/>
            <person name="Moore B.S."/>
        </authorList>
    </citation>
    <scope>NUCLEOTIDE SEQUENCE [LARGE SCALE GENOMIC DNA]</scope>
    <source>
        <strain evidence="2 3">12B1</strain>
    </source>
</reference>
<evidence type="ECO:0000313" key="2">
    <source>
        <dbReference type="EMBL" id="KAL1510895.1"/>
    </source>
</evidence>
<proteinExistence type="inferred from homology"/>
<dbReference type="PANTHER" id="PTHR11579">
    <property type="entry name" value="PROTEIN-L-ISOASPARTATE O-METHYLTRANSFERASE"/>
    <property type="match status" value="1"/>
</dbReference>
<dbReference type="SUPFAM" id="SSF53335">
    <property type="entry name" value="S-adenosyl-L-methionine-dependent methyltransferases"/>
    <property type="match status" value="1"/>
</dbReference>
<comment type="similarity">
    <text evidence="1">Belongs to the methyltransferase superfamily. L-isoaspartyl/D-aspartyl protein methyltransferase family.</text>
</comment>
<dbReference type="CDD" id="cd02440">
    <property type="entry name" value="AdoMet_MTases"/>
    <property type="match status" value="1"/>
</dbReference>
<dbReference type="EMBL" id="JBGBPQ010000014">
    <property type="protein sequence ID" value="KAL1510895.1"/>
    <property type="molecule type" value="Genomic_DNA"/>
</dbReference>
<dbReference type="InterPro" id="IPR029063">
    <property type="entry name" value="SAM-dependent_MTases_sf"/>
</dbReference>
<organism evidence="2 3">
    <name type="scientific">Prymnesium parvum</name>
    <name type="common">Toxic golden alga</name>
    <dbReference type="NCBI Taxonomy" id="97485"/>
    <lineage>
        <taxon>Eukaryota</taxon>
        <taxon>Haptista</taxon>
        <taxon>Haptophyta</taxon>
        <taxon>Prymnesiophyceae</taxon>
        <taxon>Prymnesiales</taxon>
        <taxon>Prymnesiaceae</taxon>
        <taxon>Prymnesium</taxon>
    </lineage>
</organism>
<dbReference type="AlphaFoldDB" id="A0AB34J2N2"/>
<sequence length="349" mass="38714">MATDCPLATNEGMIARMLREGIISDERVVCAFRSVDRSDFLHGSRGTVSGVPGGPCAYDDMPLRIGARSLSSPSVYGVALEALKLSGHLSFLNIGSGTGYFSALVAQLLDKDAPQVGIDIRSELVEDARDCLTKLGLGQVYFVQCDCFSVDPLNSMRFDRIFIGAGVPANTACWFQLLEVGGTLVAPIETPNGSQRLIRCERISEDSFSIACLMSVNFMKLVRQPAPSHVSLFVKKWSRRHHTRFPPAFREVITTLLLLHRRPDCVLSVLPEEILFDVIFTSLSNQCFVSHDLPNDQLDRIMLKSHASSKPRPDEFPTRRLGSFSVRSIMESFQSRFWGVNYTCGRTRG</sequence>
<dbReference type="InterPro" id="IPR000682">
    <property type="entry name" value="PCMT"/>
</dbReference>
<dbReference type="Pfam" id="PF01135">
    <property type="entry name" value="PCMT"/>
    <property type="match status" value="1"/>
</dbReference>
<evidence type="ECO:0000313" key="3">
    <source>
        <dbReference type="Proteomes" id="UP001515480"/>
    </source>
</evidence>
<dbReference type="GO" id="GO:0004719">
    <property type="term" value="F:protein-L-isoaspartate (D-aspartate) O-methyltransferase activity"/>
    <property type="evidence" value="ECO:0007669"/>
    <property type="project" value="InterPro"/>
</dbReference>
<evidence type="ECO:0008006" key="4">
    <source>
        <dbReference type="Google" id="ProtNLM"/>
    </source>
</evidence>
<keyword evidence="3" id="KW-1185">Reference proteome</keyword>
<gene>
    <name evidence="2" type="ORF">AB1Y20_005727</name>
</gene>
<comment type="caution">
    <text evidence="2">The sequence shown here is derived from an EMBL/GenBank/DDBJ whole genome shotgun (WGS) entry which is preliminary data.</text>
</comment>
<dbReference type="Gene3D" id="3.40.50.150">
    <property type="entry name" value="Vaccinia Virus protein VP39"/>
    <property type="match status" value="1"/>
</dbReference>
<dbReference type="PANTHER" id="PTHR11579:SF9">
    <property type="entry name" value="PROTEIN-L-ISOASPARTATE O-METHYLTRANSFERASE"/>
    <property type="match status" value="1"/>
</dbReference>
<evidence type="ECO:0000256" key="1">
    <source>
        <dbReference type="ARBA" id="ARBA00005369"/>
    </source>
</evidence>
<dbReference type="GO" id="GO:0005737">
    <property type="term" value="C:cytoplasm"/>
    <property type="evidence" value="ECO:0007669"/>
    <property type="project" value="TreeGrafter"/>
</dbReference>
<dbReference type="Proteomes" id="UP001515480">
    <property type="component" value="Unassembled WGS sequence"/>
</dbReference>
<protein>
    <recommendedName>
        <fullName evidence="4">Protein-L-isoaspartate O-methyltransferase</fullName>
    </recommendedName>
</protein>
<accession>A0AB34J2N2</accession>